<sequence>MIELTGGGLSPKGLDRMRAVMAGAVERGEVPGLVALVYRRGETHAVATGTTAVDGDVPVGRDTIFRIASLTKPITATAAMILVEECRLRLDDPVDDLLPELADRRVLRSIDGPLDDTVPAERPVTVRDLLTFRLGLGAIFAPPGTYPIQRALAETGIDRGPDGPPYAADEWIERLGALPLVHQPGAAWMYHTSADVLGVLIARAAGRPLDAFLRERIFEPLGMTDTGFHLAADKLDRMAVSYQTDLETGAIVRRDDPRDGAWDRPPVFLSGGGGPGLITTADDYLSFCRMLLNRGRYDGGRILSRPAVELMTTDHLTPAQKAGNEIFLGSGGWGFGLAVDSRRDDLATRPGRFGWTGGLGTSAYTDPAEGLVGVLLTQRAMSSPRPPRVFQDFWTTVYAAIDD</sequence>
<dbReference type="Pfam" id="PF00144">
    <property type="entry name" value="Beta-lactamase"/>
    <property type="match status" value="1"/>
</dbReference>
<dbReference type="RefSeq" id="WP_246121871.1">
    <property type="nucleotide sequence ID" value="NZ_VFOZ01000001.1"/>
</dbReference>
<dbReference type="PANTHER" id="PTHR43283:SF3">
    <property type="entry name" value="BETA-LACTAMASE FAMILY PROTEIN (AFU_ORTHOLOGUE AFUA_5G07500)"/>
    <property type="match status" value="1"/>
</dbReference>
<evidence type="ECO:0000313" key="3">
    <source>
        <dbReference type="Proteomes" id="UP000316096"/>
    </source>
</evidence>
<dbReference type="InterPro" id="IPR012338">
    <property type="entry name" value="Beta-lactam/transpept-like"/>
</dbReference>
<reference evidence="2 3" key="1">
    <citation type="submission" date="2019-06" db="EMBL/GenBank/DDBJ databases">
        <title>Sequencing the genomes of 1000 actinobacteria strains.</title>
        <authorList>
            <person name="Klenk H.-P."/>
        </authorList>
    </citation>
    <scope>NUCLEOTIDE SEQUENCE [LARGE SCALE GENOMIC DNA]</scope>
    <source>
        <strain evidence="2 3">DSM 102200</strain>
    </source>
</reference>
<dbReference type="Proteomes" id="UP000316096">
    <property type="component" value="Unassembled WGS sequence"/>
</dbReference>
<dbReference type="Gene3D" id="3.40.710.10">
    <property type="entry name" value="DD-peptidase/beta-lactamase superfamily"/>
    <property type="match status" value="1"/>
</dbReference>
<dbReference type="PANTHER" id="PTHR43283">
    <property type="entry name" value="BETA-LACTAMASE-RELATED"/>
    <property type="match status" value="1"/>
</dbReference>
<organism evidence="2 3">
    <name type="scientific">Actinoallomurus bryophytorum</name>
    <dbReference type="NCBI Taxonomy" id="1490222"/>
    <lineage>
        <taxon>Bacteria</taxon>
        <taxon>Bacillati</taxon>
        <taxon>Actinomycetota</taxon>
        <taxon>Actinomycetes</taxon>
        <taxon>Streptosporangiales</taxon>
        <taxon>Thermomonosporaceae</taxon>
        <taxon>Actinoallomurus</taxon>
    </lineage>
</organism>
<dbReference type="InterPro" id="IPR001466">
    <property type="entry name" value="Beta-lactam-related"/>
</dbReference>
<protein>
    <submittedName>
        <fullName evidence="2">CubicO group peptidase (Beta-lactamase class C family)</fullName>
    </submittedName>
</protein>
<evidence type="ECO:0000259" key="1">
    <source>
        <dbReference type="Pfam" id="PF00144"/>
    </source>
</evidence>
<gene>
    <name evidence="2" type="ORF">FB559_4411</name>
</gene>
<comment type="caution">
    <text evidence="2">The sequence shown here is derived from an EMBL/GenBank/DDBJ whole genome shotgun (WGS) entry which is preliminary data.</text>
</comment>
<dbReference type="SUPFAM" id="SSF56601">
    <property type="entry name" value="beta-lactamase/transpeptidase-like"/>
    <property type="match status" value="1"/>
</dbReference>
<proteinExistence type="predicted"/>
<accession>A0A543CNU4</accession>
<name>A0A543CNU4_9ACTN</name>
<evidence type="ECO:0000313" key="2">
    <source>
        <dbReference type="EMBL" id="TQL98778.1"/>
    </source>
</evidence>
<feature type="domain" description="Beta-lactamase-related" evidence="1">
    <location>
        <begin position="18"/>
        <end position="382"/>
    </location>
</feature>
<dbReference type="EMBL" id="VFOZ01000001">
    <property type="protein sequence ID" value="TQL98778.1"/>
    <property type="molecule type" value="Genomic_DNA"/>
</dbReference>
<keyword evidence="3" id="KW-1185">Reference proteome</keyword>
<dbReference type="AlphaFoldDB" id="A0A543CNU4"/>
<dbReference type="InterPro" id="IPR050789">
    <property type="entry name" value="Diverse_Enzym_Activities"/>
</dbReference>